<keyword evidence="3" id="KW-0378">Hydrolase</keyword>
<name>A0A1M5ZGC0_9BURK</name>
<protein>
    <submittedName>
        <fullName evidence="6">Endonuclease YncB, thermonuclease family</fullName>
    </submittedName>
</protein>
<feature type="domain" description="TNase-like" evidence="5">
    <location>
        <begin position="61"/>
        <end position="193"/>
    </location>
</feature>
<dbReference type="InterPro" id="IPR035437">
    <property type="entry name" value="SNase_OB-fold_sf"/>
</dbReference>
<evidence type="ECO:0000259" key="5">
    <source>
        <dbReference type="PROSITE" id="PS50830"/>
    </source>
</evidence>
<dbReference type="AlphaFoldDB" id="A0A1M5ZGC0"/>
<dbReference type="SMART" id="SM00318">
    <property type="entry name" value="SNc"/>
    <property type="match status" value="1"/>
</dbReference>
<dbReference type="Pfam" id="PF00565">
    <property type="entry name" value="SNase"/>
    <property type="match status" value="1"/>
</dbReference>
<dbReference type="PANTHER" id="PTHR12302:SF3">
    <property type="entry name" value="SERINE_THREONINE-PROTEIN KINASE 31"/>
    <property type="match status" value="1"/>
</dbReference>
<accession>A0A1M5ZGC0</accession>
<organism evidence="6 7">
    <name type="scientific">Pollutimonas bauzanensis</name>
    <dbReference type="NCBI Taxonomy" id="658167"/>
    <lineage>
        <taxon>Bacteria</taxon>
        <taxon>Pseudomonadati</taxon>
        <taxon>Pseudomonadota</taxon>
        <taxon>Betaproteobacteria</taxon>
        <taxon>Burkholderiales</taxon>
        <taxon>Alcaligenaceae</taxon>
        <taxon>Pollutimonas</taxon>
    </lineage>
</organism>
<keyword evidence="7" id="KW-1185">Reference proteome</keyword>
<keyword evidence="2 6" id="KW-0255">Endonuclease</keyword>
<evidence type="ECO:0000256" key="4">
    <source>
        <dbReference type="SAM" id="MobiDB-lite"/>
    </source>
</evidence>
<evidence type="ECO:0000256" key="3">
    <source>
        <dbReference type="ARBA" id="ARBA00022801"/>
    </source>
</evidence>
<dbReference type="PROSITE" id="PS50830">
    <property type="entry name" value="TNASE_3"/>
    <property type="match status" value="1"/>
</dbReference>
<feature type="compositionally biased region" description="Basic and acidic residues" evidence="4">
    <location>
        <begin position="96"/>
        <end position="105"/>
    </location>
</feature>
<evidence type="ECO:0000313" key="7">
    <source>
        <dbReference type="Proteomes" id="UP000184226"/>
    </source>
</evidence>
<proteinExistence type="predicted"/>
<dbReference type="PANTHER" id="PTHR12302">
    <property type="entry name" value="EBNA2 BINDING PROTEIN P100"/>
    <property type="match status" value="1"/>
</dbReference>
<dbReference type="GO" id="GO:0016787">
    <property type="term" value="F:hydrolase activity"/>
    <property type="evidence" value="ECO:0007669"/>
    <property type="project" value="UniProtKB-KW"/>
</dbReference>
<dbReference type="STRING" id="658167.SAMN04488135_114136"/>
<gene>
    <name evidence="6" type="ORF">SAMN04488135_114136</name>
</gene>
<dbReference type="SUPFAM" id="SSF50199">
    <property type="entry name" value="Staphylococcal nuclease"/>
    <property type="match status" value="1"/>
</dbReference>
<evidence type="ECO:0000256" key="2">
    <source>
        <dbReference type="ARBA" id="ARBA00022759"/>
    </source>
</evidence>
<dbReference type="InterPro" id="IPR016071">
    <property type="entry name" value="Staphylococal_nuclease_OB-fold"/>
</dbReference>
<dbReference type="EMBL" id="FQXE01000014">
    <property type="protein sequence ID" value="SHI23248.1"/>
    <property type="molecule type" value="Genomic_DNA"/>
</dbReference>
<dbReference type="GO" id="GO:0004519">
    <property type="term" value="F:endonuclease activity"/>
    <property type="evidence" value="ECO:0007669"/>
    <property type="project" value="UniProtKB-KW"/>
</dbReference>
<dbReference type="RefSeq" id="WP_084136178.1">
    <property type="nucleotide sequence ID" value="NZ_FQXE01000014.1"/>
</dbReference>
<dbReference type="Proteomes" id="UP000184226">
    <property type="component" value="Unassembled WGS sequence"/>
</dbReference>
<evidence type="ECO:0000313" key="6">
    <source>
        <dbReference type="EMBL" id="SHI23248.1"/>
    </source>
</evidence>
<sequence length="212" mass="22840">MNSVLNVLLRRAAAALMARRWSRLATLAAVVALAGLGAFTALESDLAAKPVAGGQPSAAGYTLAGRVVRVADGDTFTLLAGGRQQRVRMASIDAPEVTKDRERPGQPHAQASKDALAALIAGKAVTLNCYERDRYDRNVCDVPLGGGATASRKQVAAGMAWANMEGRGKFMRDPALPALERQARQARLGIWQQADPVSPWAWRYQCWQQQRC</sequence>
<keyword evidence="1" id="KW-0540">Nuclease</keyword>
<feature type="region of interest" description="Disordered" evidence="4">
    <location>
        <begin position="92"/>
        <end position="111"/>
    </location>
</feature>
<dbReference type="Gene3D" id="2.40.50.90">
    <property type="match status" value="1"/>
</dbReference>
<reference evidence="6 7" key="1">
    <citation type="submission" date="2016-11" db="EMBL/GenBank/DDBJ databases">
        <authorList>
            <person name="Jaros S."/>
            <person name="Januszkiewicz K."/>
            <person name="Wedrychowicz H."/>
        </authorList>
    </citation>
    <scope>NUCLEOTIDE SEQUENCE [LARGE SCALE GENOMIC DNA]</scope>
    <source>
        <strain evidence="6 7">CGMCC 1.10190</strain>
    </source>
</reference>
<evidence type="ECO:0000256" key="1">
    <source>
        <dbReference type="ARBA" id="ARBA00022722"/>
    </source>
</evidence>